<dbReference type="EMBL" id="JAXCLW010000002">
    <property type="protein sequence ID" value="MDY0883178.1"/>
    <property type="molecule type" value="Genomic_DNA"/>
</dbReference>
<dbReference type="Proteomes" id="UP001279642">
    <property type="component" value="Unassembled WGS sequence"/>
</dbReference>
<sequence>MQADVTLHQESRPQDRRLAPRRRALKGGKILINGGQSVFDCTVQDISASGARLSLGLFQPLPRRFELTINGIGTQLCEWVRSTGSEFGVRFLTNQDIAA</sequence>
<reference evidence="3 4" key="1">
    <citation type="journal article" date="2016" name="Antonie Van Leeuwenhoek">
        <title>Dongia soli sp. nov., isolated from soil from Dokdo, Korea.</title>
        <authorList>
            <person name="Kim D.U."/>
            <person name="Lee H."/>
            <person name="Kim H."/>
            <person name="Kim S.G."/>
            <person name="Ka J.O."/>
        </authorList>
    </citation>
    <scope>NUCLEOTIDE SEQUENCE [LARGE SCALE GENOMIC DNA]</scope>
    <source>
        <strain evidence="3 4">D78</strain>
    </source>
</reference>
<proteinExistence type="predicted"/>
<gene>
    <name evidence="3" type="ORF">SMD27_10010</name>
</gene>
<evidence type="ECO:0000259" key="2">
    <source>
        <dbReference type="Pfam" id="PF07238"/>
    </source>
</evidence>
<comment type="caution">
    <text evidence="3">The sequence shown here is derived from an EMBL/GenBank/DDBJ whole genome shotgun (WGS) entry which is preliminary data.</text>
</comment>
<feature type="compositionally biased region" description="Basic and acidic residues" evidence="1">
    <location>
        <begin position="7"/>
        <end position="18"/>
    </location>
</feature>
<evidence type="ECO:0000256" key="1">
    <source>
        <dbReference type="SAM" id="MobiDB-lite"/>
    </source>
</evidence>
<accession>A0ABU5EAG2</accession>
<dbReference type="SUPFAM" id="SSF141371">
    <property type="entry name" value="PilZ domain-like"/>
    <property type="match status" value="1"/>
</dbReference>
<feature type="region of interest" description="Disordered" evidence="1">
    <location>
        <begin position="1"/>
        <end position="20"/>
    </location>
</feature>
<organism evidence="3 4">
    <name type="scientific">Dongia soli</name>
    <dbReference type="NCBI Taxonomy" id="600628"/>
    <lineage>
        <taxon>Bacteria</taxon>
        <taxon>Pseudomonadati</taxon>
        <taxon>Pseudomonadota</taxon>
        <taxon>Alphaproteobacteria</taxon>
        <taxon>Rhodospirillales</taxon>
        <taxon>Dongiaceae</taxon>
        <taxon>Dongia</taxon>
    </lineage>
</organism>
<feature type="domain" description="PilZ" evidence="2">
    <location>
        <begin position="16"/>
        <end position="96"/>
    </location>
</feature>
<keyword evidence="4" id="KW-1185">Reference proteome</keyword>
<name>A0ABU5EAG2_9PROT</name>
<dbReference type="InterPro" id="IPR009875">
    <property type="entry name" value="PilZ_domain"/>
</dbReference>
<protein>
    <submittedName>
        <fullName evidence="3">PilZ domain-containing protein</fullName>
    </submittedName>
</protein>
<dbReference type="Pfam" id="PF07238">
    <property type="entry name" value="PilZ"/>
    <property type="match status" value="1"/>
</dbReference>
<dbReference type="RefSeq" id="WP_320508223.1">
    <property type="nucleotide sequence ID" value="NZ_JAXCLW010000002.1"/>
</dbReference>
<evidence type="ECO:0000313" key="4">
    <source>
        <dbReference type="Proteomes" id="UP001279642"/>
    </source>
</evidence>
<evidence type="ECO:0000313" key="3">
    <source>
        <dbReference type="EMBL" id="MDY0883178.1"/>
    </source>
</evidence>